<dbReference type="Gene3D" id="3.30.2350.10">
    <property type="entry name" value="Pseudouridine synthase"/>
    <property type="match status" value="1"/>
</dbReference>
<dbReference type="EC" id="5.4.99.-" evidence="8"/>
<dbReference type="InterPro" id="IPR036986">
    <property type="entry name" value="S4_RNA-bd_sf"/>
</dbReference>
<evidence type="ECO:0000259" key="9">
    <source>
        <dbReference type="SMART" id="SM00363"/>
    </source>
</evidence>
<dbReference type="AlphaFoldDB" id="A0A495V3Z6"/>
<evidence type="ECO:0000313" key="10">
    <source>
        <dbReference type="EMBL" id="RKT43285.1"/>
    </source>
</evidence>
<dbReference type="FunFam" id="3.30.2350.10:FF:000006">
    <property type="entry name" value="Pseudouridine synthase"/>
    <property type="match status" value="1"/>
</dbReference>
<comment type="caution">
    <text evidence="10">The sequence shown here is derived from an EMBL/GenBank/DDBJ whole genome shotgun (WGS) entry which is preliminary data.</text>
</comment>
<evidence type="ECO:0000256" key="3">
    <source>
        <dbReference type="ARBA" id="ARBA00023235"/>
    </source>
</evidence>
<organism evidence="10 11">
    <name type="scientific">Thiocapsa rosea</name>
    <dbReference type="NCBI Taxonomy" id="69360"/>
    <lineage>
        <taxon>Bacteria</taxon>
        <taxon>Pseudomonadati</taxon>
        <taxon>Pseudomonadota</taxon>
        <taxon>Gammaproteobacteria</taxon>
        <taxon>Chromatiales</taxon>
        <taxon>Chromatiaceae</taxon>
        <taxon>Thiocapsa</taxon>
    </lineage>
</organism>
<evidence type="ECO:0000256" key="1">
    <source>
        <dbReference type="ARBA" id="ARBA00010876"/>
    </source>
</evidence>
<dbReference type="GO" id="GO:0160140">
    <property type="term" value="F:23S rRNA pseudouridine(1911/1915/1917) synthase activity"/>
    <property type="evidence" value="ECO:0007669"/>
    <property type="project" value="UniProtKB-EC"/>
</dbReference>
<evidence type="ECO:0000256" key="7">
    <source>
        <dbReference type="PROSITE-ProRule" id="PRU00182"/>
    </source>
</evidence>
<dbReference type="EMBL" id="RBXL01000001">
    <property type="protein sequence ID" value="RKT43285.1"/>
    <property type="molecule type" value="Genomic_DNA"/>
</dbReference>
<dbReference type="GO" id="GO:0000455">
    <property type="term" value="P:enzyme-directed rRNA pseudouridine synthesis"/>
    <property type="evidence" value="ECO:0007669"/>
    <property type="project" value="TreeGrafter"/>
</dbReference>
<dbReference type="InterPro" id="IPR020103">
    <property type="entry name" value="PsdUridine_synth_cat_dom_sf"/>
</dbReference>
<gene>
    <name evidence="10" type="ORF">BDD21_0609</name>
</gene>
<dbReference type="InterPro" id="IPR006225">
    <property type="entry name" value="PsdUridine_synth_RluC/D"/>
</dbReference>
<dbReference type="InterPro" id="IPR006145">
    <property type="entry name" value="PsdUridine_synth_RsuA/RluA"/>
</dbReference>
<dbReference type="SMART" id="SM00363">
    <property type="entry name" value="S4"/>
    <property type="match status" value="1"/>
</dbReference>
<dbReference type="CDD" id="cd00165">
    <property type="entry name" value="S4"/>
    <property type="match status" value="1"/>
</dbReference>
<feature type="active site" evidence="6">
    <location>
        <position position="152"/>
    </location>
</feature>
<dbReference type="PROSITE" id="PS50889">
    <property type="entry name" value="S4"/>
    <property type="match status" value="1"/>
</dbReference>
<dbReference type="InterPro" id="IPR002942">
    <property type="entry name" value="S4_RNA-bd"/>
</dbReference>
<comment type="function">
    <text evidence="5">Responsible for synthesis of pseudouridine from uracil at positions 1911, 1915 and 1917 in 23S ribosomal RNA.</text>
</comment>
<evidence type="ECO:0000256" key="4">
    <source>
        <dbReference type="ARBA" id="ARBA00036882"/>
    </source>
</evidence>
<dbReference type="Pfam" id="PF01479">
    <property type="entry name" value="S4"/>
    <property type="match status" value="1"/>
</dbReference>
<evidence type="ECO:0000256" key="8">
    <source>
        <dbReference type="RuleBase" id="RU362028"/>
    </source>
</evidence>
<comment type="catalytic activity">
    <reaction evidence="4">
        <text>uridine(1911/1915/1917) in 23S rRNA = pseudouridine(1911/1915/1917) in 23S rRNA</text>
        <dbReference type="Rhea" id="RHEA:42524"/>
        <dbReference type="Rhea" id="RHEA-COMP:10097"/>
        <dbReference type="Rhea" id="RHEA-COMP:10098"/>
        <dbReference type="ChEBI" id="CHEBI:65314"/>
        <dbReference type="ChEBI" id="CHEBI:65315"/>
        <dbReference type="EC" id="5.4.99.23"/>
    </reaction>
</comment>
<evidence type="ECO:0000256" key="2">
    <source>
        <dbReference type="ARBA" id="ARBA00022884"/>
    </source>
</evidence>
<reference evidence="10 11" key="1">
    <citation type="submission" date="2018-10" db="EMBL/GenBank/DDBJ databases">
        <title>Genomic Encyclopedia of Archaeal and Bacterial Type Strains, Phase II (KMG-II): from individual species to whole genera.</title>
        <authorList>
            <person name="Goeker M."/>
        </authorList>
    </citation>
    <scope>NUCLEOTIDE SEQUENCE [LARGE SCALE GENOMIC DNA]</scope>
    <source>
        <strain evidence="10 11">DSM 235</strain>
    </source>
</reference>
<keyword evidence="2 7" id="KW-0694">RNA-binding</keyword>
<dbReference type="GO" id="GO:0003723">
    <property type="term" value="F:RNA binding"/>
    <property type="evidence" value="ECO:0007669"/>
    <property type="project" value="UniProtKB-KW"/>
</dbReference>
<dbReference type="InterPro" id="IPR050188">
    <property type="entry name" value="RluA_PseudoU_synthase"/>
</dbReference>
<dbReference type="PANTHER" id="PTHR21600:SF44">
    <property type="entry name" value="RIBOSOMAL LARGE SUBUNIT PSEUDOURIDINE SYNTHASE D"/>
    <property type="match status" value="1"/>
</dbReference>
<dbReference type="InterPro" id="IPR006224">
    <property type="entry name" value="PsdUridine_synth_RluA-like_CS"/>
</dbReference>
<dbReference type="SUPFAM" id="SSF55174">
    <property type="entry name" value="Alpha-L RNA-binding motif"/>
    <property type="match status" value="1"/>
</dbReference>
<dbReference type="PROSITE" id="PS01129">
    <property type="entry name" value="PSI_RLU"/>
    <property type="match status" value="1"/>
</dbReference>
<accession>A0A495V3Z6</accession>
<dbReference type="Pfam" id="PF00849">
    <property type="entry name" value="PseudoU_synth_2"/>
    <property type="match status" value="1"/>
</dbReference>
<evidence type="ECO:0000256" key="6">
    <source>
        <dbReference type="PIRSR" id="PIRSR606225-1"/>
    </source>
</evidence>
<proteinExistence type="inferred from homology"/>
<evidence type="ECO:0000313" key="11">
    <source>
        <dbReference type="Proteomes" id="UP000274556"/>
    </source>
</evidence>
<evidence type="ECO:0000256" key="5">
    <source>
        <dbReference type="ARBA" id="ARBA00056072"/>
    </source>
</evidence>
<keyword evidence="11" id="KW-1185">Reference proteome</keyword>
<sequence>MTHADTDIPPPVASGPMRMRRAIRVEPQLAARRLDQVLAALIPELSRSRLQLWIESGQVRVDGVARRSRDKVWGGELIELDAPIEPLGDCLAQAIPLNPVFEDEQILVLDKPAGLVVHPAAGHRDGTLQNALLNHDPALASVPRAGIVHRLDKDTTGLLVVAKTLEAHRSLVEQLQARQVHREYRALVIGEVVAGGRIEAPVGRHPTQRTRMAVVASGRPAITRFRVLERFAGHSLLAVELETGRTHQIRVHMAHTQHPLVGDRAYGGRPRPPKGASAGLIEALQSFPRQALHALRLGLEHPTLGTAMSWESPLPADLAGLLEQFRSEASG</sequence>
<protein>
    <recommendedName>
        <fullName evidence="8">Pseudouridine synthase</fullName>
        <ecNumber evidence="8">5.4.99.-</ecNumber>
    </recommendedName>
</protein>
<dbReference type="OrthoDB" id="9807829at2"/>
<dbReference type="Proteomes" id="UP000274556">
    <property type="component" value="Unassembled WGS sequence"/>
</dbReference>
<dbReference type="SUPFAM" id="SSF55120">
    <property type="entry name" value="Pseudouridine synthase"/>
    <property type="match status" value="1"/>
</dbReference>
<dbReference type="Gene3D" id="3.10.290.10">
    <property type="entry name" value="RNA-binding S4 domain"/>
    <property type="match status" value="1"/>
</dbReference>
<dbReference type="CDD" id="cd02869">
    <property type="entry name" value="PseudoU_synth_RluA_like"/>
    <property type="match status" value="1"/>
</dbReference>
<feature type="domain" description="RNA-binding S4" evidence="9">
    <location>
        <begin position="32"/>
        <end position="89"/>
    </location>
</feature>
<comment type="catalytic activity">
    <reaction evidence="8">
        <text>a uridine in RNA = a pseudouridine in RNA</text>
        <dbReference type="Rhea" id="RHEA:48348"/>
        <dbReference type="Rhea" id="RHEA-COMP:12068"/>
        <dbReference type="Rhea" id="RHEA-COMP:12069"/>
        <dbReference type="ChEBI" id="CHEBI:65314"/>
        <dbReference type="ChEBI" id="CHEBI:65315"/>
    </reaction>
</comment>
<name>A0A495V3Z6_9GAMM</name>
<dbReference type="NCBIfam" id="TIGR00005">
    <property type="entry name" value="rluA_subfam"/>
    <property type="match status" value="1"/>
</dbReference>
<dbReference type="PANTHER" id="PTHR21600">
    <property type="entry name" value="MITOCHONDRIAL RNA PSEUDOURIDINE SYNTHASE"/>
    <property type="match status" value="1"/>
</dbReference>
<keyword evidence="3 8" id="KW-0413">Isomerase</keyword>
<dbReference type="NCBIfam" id="NF008385">
    <property type="entry name" value="PRK11180.1"/>
    <property type="match status" value="1"/>
</dbReference>
<comment type="similarity">
    <text evidence="1 8">Belongs to the pseudouridine synthase RluA family.</text>
</comment>